<dbReference type="InterPro" id="IPR035418">
    <property type="entry name" value="AraC-bd_2"/>
</dbReference>
<dbReference type="InterPro" id="IPR009057">
    <property type="entry name" value="Homeodomain-like_sf"/>
</dbReference>
<dbReference type="RefSeq" id="WP_019691718.1">
    <property type="nucleotide sequence ID" value="NZ_AFOY02000018.1"/>
</dbReference>
<dbReference type="InterPro" id="IPR018062">
    <property type="entry name" value="HTH_AraC-typ_CS"/>
</dbReference>
<dbReference type="Gene3D" id="1.10.10.60">
    <property type="entry name" value="Homeodomain-like"/>
    <property type="match status" value="1"/>
</dbReference>
<dbReference type="InterPro" id="IPR050204">
    <property type="entry name" value="AraC_XylS_family_regulators"/>
</dbReference>
<protein>
    <submittedName>
        <fullName evidence="7">AraC family transcriptional regulator</fullName>
    </submittedName>
</protein>
<dbReference type="PROSITE" id="PS01124">
    <property type="entry name" value="HTH_ARAC_FAMILY_2"/>
    <property type="match status" value="1"/>
</dbReference>
<gene>
    <name evidence="7" type="ORF">HK44_012765</name>
</gene>
<accession>A0A010RTZ1</accession>
<comment type="function">
    <text evidence="5">Regulatory protein of the TOL plasmid xyl operons. XylS activates the xylXYZLTEGFJQKIH operon required for the degradation of toluene, m-xylene and p-xylene.</text>
</comment>
<dbReference type="eggNOG" id="COG2207">
    <property type="taxonomic scope" value="Bacteria"/>
</dbReference>
<keyword evidence="4" id="KW-0804">Transcription</keyword>
<dbReference type="PANTHER" id="PTHR46796:SF12">
    <property type="entry name" value="HTH-TYPE DNA-BINDING TRANSCRIPTIONAL ACTIVATOR EUTR"/>
    <property type="match status" value="1"/>
</dbReference>
<proteinExistence type="predicted"/>
<dbReference type="GO" id="GO:0009893">
    <property type="term" value="P:positive regulation of metabolic process"/>
    <property type="evidence" value="ECO:0007669"/>
    <property type="project" value="UniProtKB-ARBA"/>
</dbReference>
<reference evidence="7 8" key="1">
    <citation type="journal article" date="2011" name="J. Bacteriol.">
        <title>Draft genome sequence of the polycyclic aromatic hydrocarbon-degrading, genetically engineered bioluminescent bioreporter Pseudomonas fluorescens HK44.</title>
        <authorList>
            <person name="Chauhan A."/>
            <person name="Layton A.C."/>
            <person name="Williams D.E."/>
            <person name="Smartt A.E."/>
            <person name="Ripp S."/>
            <person name="Karpinets T.V."/>
            <person name="Brown S.D."/>
            <person name="Sayler G.S."/>
        </authorList>
    </citation>
    <scope>NUCLEOTIDE SEQUENCE [LARGE SCALE GENOMIC DNA]</scope>
    <source>
        <strain evidence="7 8">HK44</strain>
    </source>
</reference>
<evidence type="ECO:0000256" key="5">
    <source>
        <dbReference type="ARBA" id="ARBA00037345"/>
    </source>
</evidence>
<dbReference type="GO" id="GO:0043565">
    <property type="term" value="F:sequence-specific DNA binding"/>
    <property type="evidence" value="ECO:0007669"/>
    <property type="project" value="InterPro"/>
</dbReference>
<dbReference type="Pfam" id="PF12833">
    <property type="entry name" value="HTH_18"/>
    <property type="match status" value="1"/>
</dbReference>
<evidence type="ECO:0000256" key="1">
    <source>
        <dbReference type="ARBA" id="ARBA00004496"/>
    </source>
</evidence>
<dbReference type="OrthoDB" id="6003540at2"/>
<dbReference type="SMART" id="SM00342">
    <property type="entry name" value="HTH_ARAC"/>
    <property type="match status" value="1"/>
</dbReference>
<keyword evidence="3" id="KW-0238">DNA-binding</keyword>
<dbReference type="Pfam" id="PF14525">
    <property type="entry name" value="AraC_binding_2"/>
    <property type="match status" value="1"/>
</dbReference>
<dbReference type="PANTHER" id="PTHR46796">
    <property type="entry name" value="HTH-TYPE TRANSCRIPTIONAL ACTIVATOR RHAS-RELATED"/>
    <property type="match status" value="1"/>
</dbReference>
<organism evidence="7 8">
    <name type="scientific">Pseudomonas fluorescens HK44</name>
    <dbReference type="NCBI Taxonomy" id="1042209"/>
    <lineage>
        <taxon>Bacteria</taxon>
        <taxon>Pseudomonadati</taxon>
        <taxon>Pseudomonadota</taxon>
        <taxon>Gammaproteobacteria</taxon>
        <taxon>Pseudomonadales</taxon>
        <taxon>Pseudomonadaceae</taxon>
        <taxon>Pseudomonas</taxon>
    </lineage>
</organism>
<dbReference type="HOGENOM" id="CLU_047930_0_0_6"/>
<dbReference type="EMBL" id="AFOY02000018">
    <property type="protein sequence ID" value="EXF92414.1"/>
    <property type="molecule type" value="Genomic_DNA"/>
</dbReference>
<dbReference type="GO" id="GO:0005737">
    <property type="term" value="C:cytoplasm"/>
    <property type="evidence" value="ECO:0007669"/>
    <property type="project" value="UniProtKB-SubCell"/>
</dbReference>
<dbReference type="AlphaFoldDB" id="A0A010RTZ1"/>
<dbReference type="PATRIC" id="fig|1042209.11.peg.4964"/>
<dbReference type="PROSITE" id="PS00041">
    <property type="entry name" value="HTH_ARAC_FAMILY_1"/>
    <property type="match status" value="1"/>
</dbReference>
<evidence type="ECO:0000256" key="2">
    <source>
        <dbReference type="ARBA" id="ARBA00023015"/>
    </source>
</evidence>
<sequence>MSSKADPQFRDIRIDHYDLEGARTWMSGICGPHRLETATPERIRFHHTANVFKSMATTLGTIEYGTDVTVDIEDAEHFSSYSLSLPLVGEQELSKNGTLLKSNRDQGVIISPNENQMLAISGDCRKVQVVITRAAMSESLEGMLQRPLDAPLRFESVMDAVDGASASWWRMARYFIGELERSSALFEQVVFTRDIESSLIKGLILAQPNNYSDELRDVLGVKLPYYLIRAKQYIHDNAREAVHLEDIEAAAGVSRFKLFEAFRKYFALSPMAYLKKYRLNAVRQDILEQGLARNISEIAMGWGFTHMGRFSAEYRKLFDEAPSATLQRNEARRMRRL</sequence>
<comment type="caution">
    <text evidence="7">The sequence shown here is derived from an EMBL/GenBank/DDBJ whole genome shotgun (WGS) entry which is preliminary data.</text>
</comment>
<feature type="domain" description="HTH araC/xylS-type" evidence="6">
    <location>
        <begin position="228"/>
        <end position="328"/>
    </location>
</feature>
<dbReference type="Proteomes" id="UP000022611">
    <property type="component" value="Unassembled WGS sequence"/>
</dbReference>
<name>A0A010RTZ1_PSEFL</name>
<comment type="subcellular location">
    <subcellularLocation>
        <location evidence="1">Cytoplasm</location>
    </subcellularLocation>
</comment>
<evidence type="ECO:0000259" key="6">
    <source>
        <dbReference type="PROSITE" id="PS01124"/>
    </source>
</evidence>
<dbReference type="GO" id="GO:0003700">
    <property type="term" value="F:DNA-binding transcription factor activity"/>
    <property type="evidence" value="ECO:0007669"/>
    <property type="project" value="InterPro"/>
</dbReference>
<dbReference type="InterPro" id="IPR018060">
    <property type="entry name" value="HTH_AraC"/>
</dbReference>
<evidence type="ECO:0000313" key="7">
    <source>
        <dbReference type="EMBL" id="EXF92414.1"/>
    </source>
</evidence>
<dbReference type="SUPFAM" id="SSF46689">
    <property type="entry name" value="Homeodomain-like"/>
    <property type="match status" value="1"/>
</dbReference>
<evidence type="ECO:0000313" key="8">
    <source>
        <dbReference type="Proteomes" id="UP000022611"/>
    </source>
</evidence>
<evidence type="ECO:0000256" key="4">
    <source>
        <dbReference type="ARBA" id="ARBA00023163"/>
    </source>
</evidence>
<evidence type="ECO:0000256" key="3">
    <source>
        <dbReference type="ARBA" id="ARBA00023125"/>
    </source>
</evidence>
<keyword evidence="2" id="KW-0805">Transcription regulation</keyword>